<gene>
    <name evidence="1" type="ORF">HLPCO_001238</name>
</gene>
<evidence type="ECO:0000313" key="1">
    <source>
        <dbReference type="EMBL" id="ERJ12898.1"/>
    </source>
</evidence>
<dbReference type="InParanoid" id="F7Q1H3"/>
<proteinExistence type="predicted"/>
<dbReference type="eggNOG" id="COG1664">
    <property type="taxonomic scope" value="Bacteria"/>
</dbReference>
<comment type="caution">
    <text evidence="1">The sequence shown here is derived from an EMBL/GenBank/DDBJ whole genome shotgun (WGS) entry which is preliminary data.</text>
</comment>
<dbReference type="AlphaFoldDB" id="F7Q1H3"/>
<evidence type="ECO:0000313" key="2">
    <source>
        <dbReference type="Proteomes" id="UP000005707"/>
    </source>
</evidence>
<dbReference type="EMBL" id="AFNU02000003">
    <property type="protein sequence ID" value="ERJ12898.1"/>
    <property type="molecule type" value="Genomic_DNA"/>
</dbReference>
<reference evidence="1 2" key="2">
    <citation type="journal article" date="2013" name="PLoS ONE">
        <title>INDIGO - INtegrated Data Warehouse of MIcrobial GenOmes with Examples from the Red Sea Extremophiles.</title>
        <authorList>
            <person name="Alam I."/>
            <person name="Antunes A."/>
            <person name="Kamau A.A."/>
            <person name="Ba Alawi W."/>
            <person name="Kalkatawi M."/>
            <person name="Stingl U."/>
            <person name="Bajic V.B."/>
        </authorList>
    </citation>
    <scope>NUCLEOTIDE SEQUENCE [LARGE SCALE GENOMIC DNA]</scope>
    <source>
        <strain evidence="1 2">SSD-17B</strain>
    </source>
</reference>
<name>F7Q1H3_9MOLU</name>
<protein>
    <submittedName>
        <fullName evidence="1">Polymer-forming cytoskeletal protein</fullName>
    </submittedName>
</protein>
<dbReference type="STRING" id="1033810.HLPCO_001238"/>
<sequence length="205" mass="22661">MINLNVLSARQINGGTFNNIRVLAPLEVNGDIRSEIIDIYDTAVFNAPITAKTIMIEGMASFNDQVDANTILIRGSAYFNQDVYVKTINVKNEVKIKNNSLIAKTVLLQGIATIKEIDAYSIEIHDVINAELIKANKVEFQGHASGTIKLIKGPFITIKPNLNKQLTIDRIIGCNIELSNVTVKYVKGKNIIQGSNCNIEQIEYV</sequence>
<keyword evidence="2" id="KW-1185">Reference proteome</keyword>
<dbReference type="RefSeq" id="WP_008825689.1">
    <property type="nucleotide sequence ID" value="NZ_AFNU02000003.1"/>
</dbReference>
<reference evidence="1 2" key="1">
    <citation type="journal article" date="2011" name="J. Bacteriol.">
        <title>Genome sequence of Haloplasma contractile, an unusual contractile bacterium from a deep-sea anoxic brine lake.</title>
        <authorList>
            <person name="Antunes A."/>
            <person name="Alam I."/>
            <person name="El Dorry H."/>
            <person name="Siam R."/>
            <person name="Robertson A."/>
            <person name="Bajic V.B."/>
            <person name="Stingl U."/>
        </authorList>
    </citation>
    <scope>NUCLEOTIDE SEQUENCE [LARGE SCALE GENOMIC DNA]</scope>
    <source>
        <strain evidence="1 2">SSD-17B</strain>
    </source>
</reference>
<accession>F7Q1H3</accession>
<dbReference type="Proteomes" id="UP000005707">
    <property type="component" value="Unassembled WGS sequence"/>
</dbReference>
<organism evidence="1 2">
    <name type="scientific">Haloplasma contractile SSD-17B</name>
    <dbReference type="NCBI Taxonomy" id="1033810"/>
    <lineage>
        <taxon>Bacteria</taxon>
        <taxon>Bacillati</taxon>
        <taxon>Mycoplasmatota</taxon>
        <taxon>Mollicutes</taxon>
        <taxon>Haloplasmatales</taxon>
        <taxon>Haloplasmataceae</taxon>
        <taxon>Haloplasma</taxon>
    </lineage>
</organism>